<protein>
    <submittedName>
        <fullName evidence="4">Response regulator</fullName>
    </submittedName>
</protein>
<dbReference type="SUPFAM" id="SSF48452">
    <property type="entry name" value="TPR-like"/>
    <property type="match status" value="1"/>
</dbReference>
<keyword evidence="1" id="KW-0597">Phosphoprotein</keyword>
<dbReference type="AlphaFoldDB" id="A0A3S0P9H7"/>
<evidence type="ECO:0000256" key="2">
    <source>
        <dbReference type="PROSITE-ProRule" id="PRU00339"/>
    </source>
</evidence>
<dbReference type="OrthoDB" id="7298659at2"/>
<evidence type="ECO:0000313" key="4">
    <source>
        <dbReference type="EMBL" id="RTZ18310.1"/>
    </source>
</evidence>
<reference evidence="4 5" key="1">
    <citation type="submission" date="2018-12" db="EMBL/GenBank/DDBJ databases">
        <title>Vibrio sp. isolated from China Sea.</title>
        <authorList>
            <person name="Li Y."/>
        </authorList>
    </citation>
    <scope>NUCLEOTIDE SEQUENCE [LARGE SCALE GENOMIC DNA]</scope>
    <source>
        <strain evidence="4 5">BEI207</strain>
    </source>
</reference>
<comment type="caution">
    <text evidence="4">The sequence shown here is derived from an EMBL/GenBank/DDBJ whole genome shotgun (WGS) entry which is preliminary data.</text>
</comment>
<dbReference type="EMBL" id="RXZH01000001">
    <property type="protein sequence ID" value="RTZ18310.1"/>
    <property type="molecule type" value="Genomic_DNA"/>
</dbReference>
<dbReference type="Pfam" id="PF00072">
    <property type="entry name" value="Response_reg"/>
    <property type="match status" value="1"/>
</dbReference>
<feature type="modified residue" description="4-aspartylphosphate" evidence="1">
    <location>
        <position position="63"/>
    </location>
</feature>
<keyword evidence="5" id="KW-1185">Reference proteome</keyword>
<dbReference type="RefSeq" id="WP_126573055.1">
    <property type="nucleotide sequence ID" value="NZ_RXZH01000001.1"/>
</dbReference>
<name>A0A3S0P9H7_9VIBR</name>
<proteinExistence type="predicted"/>
<dbReference type="PANTHER" id="PTHR43228:SF1">
    <property type="entry name" value="TWO-COMPONENT RESPONSE REGULATOR ARR22"/>
    <property type="match status" value="1"/>
</dbReference>
<keyword evidence="2" id="KW-0802">TPR repeat</keyword>
<dbReference type="PANTHER" id="PTHR43228">
    <property type="entry name" value="TWO-COMPONENT RESPONSE REGULATOR"/>
    <property type="match status" value="1"/>
</dbReference>
<sequence length="554" mass="63358">MQIGTVDSSRPVLIVDDSPMYRTAAKGMLQRLGYPIQRIDFAQDAKEAKERCRDQNYALVLFDYNLGKKANGYQLIDELQHKQLLSPDCVVIIVTGDGTPEVVRGFMELEPDGYLLKPLNYATLQTRLPQFSAMKRQLTDLLIIYGNKHYETAIKHVDEAMYRDEDVIIKSQLIKAKSLAALGRYDESRNILINLKGSSESANVQLELARITHLQRQYKQALYMASEVKKDPLRSAKAFELCSEIYSAQSQFDEALEEIESAIKISPKRLARHEARVATQLALFDLVSATASLKSLQAEARNSFRDSVHYYLLQASIQIDLAIFDSPSAKESNIAGVARLIEQWRQLYTREQYKGFELLIMSRVFKIKSDFSKSRHYFDSYMQLRNETNNYEPSLFELMELAKAALAMKEQEIYQTAVAQAIKALNQYPNVTAQNGFASYFQQYRTKREQIEVQLKKIKERTKEYVAHHHFDKAAVLLSKALKTNTLDSEACLLMLEVLTRSWPPAWTRTQVSKIAMICKDHLKGSPQSKSQAYFRACETLASQLNMNELKETA</sequence>
<dbReference type="CDD" id="cd17589">
    <property type="entry name" value="REC_TPR"/>
    <property type="match status" value="1"/>
</dbReference>
<dbReference type="Gene3D" id="3.40.50.2300">
    <property type="match status" value="1"/>
</dbReference>
<organism evidence="4 5">
    <name type="scientific">Vibrio aquaticus</name>
    <dbReference type="NCBI Taxonomy" id="2496559"/>
    <lineage>
        <taxon>Bacteria</taxon>
        <taxon>Pseudomonadati</taxon>
        <taxon>Pseudomonadota</taxon>
        <taxon>Gammaproteobacteria</taxon>
        <taxon>Vibrionales</taxon>
        <taxon>Vibrionaceae</taxon>
        <taxon>Vibrio</taxon>
    </lineage>
</organism>
<dbReference type="SUPFAM" id="SSF52172">
    <property type="entry name" value="CheY-like"/>
    <property type="match status" value="1"/>
</dbReference>
<feature type="domain" description="Response regulatory" evidence="3">
    <location>
        <begin position="11"/>
        <end position="132"/>
    </location>
</feature>
<dbReference type="InterPro" id="IPR019734">
    <property type="entry name" value="TPR_rpt"/>
</dbReference>
<evidence type="ECO:0000313" key="5">
    <source>
        <dbReference type="Proteomes" id="UP000268973"/>
    </source>
</evidence>
<dbReference type="InterPro" id="IPR011990">
    <property type="entry name" value="TPR-like_helical_dom_sf"/>
</dbReference>
<dbReference type="InterPro" id="IPR011006">
    <property type="entry name" value="CheY-like_superfamily"/>
</dbReference>
<dbReference type="InterPro" id="IPR052048">
    <property type="entry name" value="ST_Response_Regulator"/>
</dbReference>
<dbReference type="Gene3D" id="1.25.40.10">
    <property type="entry name" value="Tetratricopeptide repeat domain"/>
    <property type="match status" value="1"/>
</dbReference>
<accession>A0A3S0P9H7</accession>
<dbReference type="PROSITE" id="PS50110">
    <property type="entry name" value="RESPONSE_REGULATORY"/>
    <property type="match status" value="1"/>
</dbReference>
<dbReference type="SMART" id="SM00448">
    <property type="entry name" value="REC"/>
    <property type="match status" value="1"/>
</dbReference>
<evidence type="ECO:0000259" key="3">
    <source>
        <dbReference type="PROSITE" id="PS50110"/>
    </source>
</evidence>
<dbReference type="PROSITE" id="PS50005">
    <property type="entry name" value="TPR"/>
    <property type="match status" value="1"/>
</dbReference>
<evidence type="ECO:0000256" key="1">
    <source>
        <dbReference type="PROSITE-ProRule" id="PRU00169"/>
    </source>
</evidence>
<dbReference type="InterPro" id="IPR001789">
    <property type="entry name" value="Sig_transdc_resp-reg_receiver"/>
</dbReference>
<gene>
    <name evidence="4" type="ORF">EJ063_05885</name>
</gene>
<dbReference type="GO" id="GO:0000160">
    <property type="term" value="P:phosphorelay signal transduction system"/>
    <property type="evidence" value="ECO:0007669"/>
    <property type="project" value="InterPro"/>
</dbReference>
<feature type="repeat" description="TPR" evidence="2">
    <location>
        <begin position="236"/>
        <end position="269"/>
    </location>
</feature>
<dbReference type="Proteomes" id="UP000268973">
    <property type="component" value="Unassembled WGS sequence"/>
</dbReference>